<gene>
    <name evidence="2" type="ORF">ACH5RR_029023</name>
</gene>
<comment type="caution">
    <text evidence="2">The sequence shown here is derived from an EMBL/GenBank/DDBJ whole genome shotgun (WGS) entry which is preliminary data.</text>
</comment>
<dbReference type="Pfam" id="PF07723">
    <property type="entry name" value="LRR_2"/>
    <property type="match status" value="1"/>
</dbReference>
<dbReference type="InterPro" id="IPR050232">
    <property type="entry name" value="FBL13/AtMIF1-like"/>
</dbReference>
<dbReference type="Pfam" id="PF08387">
    <property type="entry name" value="FBD"/>
    <property type="match status" value="1"/>
</dbReference>
<evidence type="ECO:0000313" key="3">
    <source>
        <dbReference type="Proteomes" id="UP001630127"/>
    </source>
</evidence>
<evidence type="ECO:0000259" key="1">
    <source>
        <dbReference type="SMART" id="SM00579"/>
    </source>
</evidence>
<dbReference type="AlphaFoldDB" id="A0ABD2YQG8"/>
<dbReference type="EMBL" id="JBJUIK010000012">
    <property type="protein sequence ID" value="KAL3509622.1"/>
    <property type="molecule type" value="Genomic_DNA"/>
</dbReference>
<feature type="domain" description="FBD" evidence="1">
    <location>
        <begin position="159"/>
        <end position="253"/>
    </location>
</feature>
<dbReference type="SMART" id="SM00579">
    <property type="entry name" value="FBD"/>
    <property type="match status" value="1"/>
</dbReference>
<sequence length="253" mass="29420">MRLTFAIDSYLLSYLKTLELNSVTYKDDNSVQTLISSCLVLENLSIHRDRHDNVKIYRLFAPALKHLKIDFDFEYFEDSDYDSSHCGGLDINAPANNDLCCKVQADYTDVYRQYLIRCPQALRSVKFLSLSTHTYMDESSRWNFTDNRKSYIVPDHVPKCFLSCLKAVSIDDYSMDTNNELATIEYILKNGKVLETADIHHHHMKNYFKSDSHVDADMFDPLKIVYSKEKFSIVQKNILKFPRGSEICKITFS</sequence>
<dbReference type="InterPro" id="IPR013101">
    <property type="entry name" value="LRR_PRU1-like"/>
</dbReference>
<organism evidence="2 3">
    <name type="scientific">Cinchona calisaya</name>
    <dbReference type="NCBI Taxonomy" id="153742"/>
    <lineage>
        <taxon>Eukaryota</taxon>
        <taxon>Viridiplantae</taxon>
        <taxon>Streptophyta</taxon>
        <taxon>Embryophyta</taxon>
        <taxon>Tracheophyta</taxon>
        <taxon>Spermatophyta</taxon>
        <taxon>Magnoliopsida</taxon>
        <taxon>eudicotyledons</taxon>
        <taxon>Gunneridae</taxon>
        <taxon>Pentapetalae</taxon>
        <taxon>asterids</taxon>
        <taxon>lamiids</taxon>
        <taxon>Gentianales</taxon>
        <taxon>Rubiaceae</taxon>
        <taxon>Cinchonoideae</taxon>
        <taxon>Cinchoneae</taxon>
        <taxon>Cinchona</taxon>
    </lineage>
</organism>
<dbReference type="InterPro" id="IPR006566">
    <property type="entry name" value="FBD"/>
</dbReference>
<keyword evidence="3" id="KW-1185">Reference proteome</keyword>
<proteinExistence type="predicted"/>
<dbReference type="PANTHER" id="PTHR31900:SF34">
    <property type="entry name" value="EMB|CAB62440.1-RELATED"/>
    <property type="match status" value="1"/>
</dbReference>
<dbReference type="PANTHER" id="PTHR31900">
    <property type="entry name" value="F-BOX/RNI SUPERFAMILY PROTEIN-RELATED"/>
    <property type="match status" value="1"/>
</dbReference>
<protein>
    <recommendedName>
        <fullName evidence="1">FBD domain-containing protein</fullName>
    </recommendedName>
</protein>
<accession>A0ABD2YQG8</accession>
<evidence type="ECO:0000313" key="2">
    <source>
        <dbReference type="EMBL" id="KAL3509622.1"/>
    </source>
</evidence>
<dbReference type="Proteomes" id="UP001630127">
    <property type="component" value="Unassembled WGS sequence"/>
</dbReference>
<reference evidence="2 3" key="1">
    <citation type="submission" date="2024-11" db="EMBL/GenBank/DDBJ databases">
        <title>A near-complete genome assembly of Cinchona calisaya.</title>
        <authorList>
            <person name="Lian D.C."/>
            <person name="Zhao X.W."/>
            <person name="Wei L."/>
        </authorList>
    </citation>
    <scope>NUCLEOTIDE SEQUENCE [LARGE SCALE GENOMIC DNA]</scope>
    <source>
        <tissue evidence="2">Nenye</tissue>
    </source>
</reference>
<name>A0ABD2YQG8_9GENT</name>